<evidence type="ECO:0000313" key="3">
    <source>
        <dbReference type="Proteomes" id="UP000261580"/>
    </source>
</evidence>
<dbReference type="GeneTree" id="ENSGT00950000183065"/>
<reference evidence="2" key="1">
    <citation type="submission" date="2025-08" db="UniProtKB">
        <authorList>
            <consortium name="Ensembl"/>
        </authorList>
    </citation>
    <scope>IDENTIFICATION</scope>
</reference>
<evidence type="ECO:0000313" key="2">
    <source>
        <dbReference type="Ensembl" id="ENSNBRP00000021130.1"/>
    </source>
</evidence>
<dbReference type="InterPro" id="IPR051375">
    <property type="entry name" value="Tuftelin_GRINL1A/MYZAP/CCD68"/>
</dbReference>
<dbReference type="Bgee" id="ENSNBRG00000016185">
    <property type="expression patterns" value="Expressed in zone of skin and 5 other cell types or tissues"/>
</dbReference>
<accession>A0A3Q4HD73</accession>
<dbReference type="GO" id="GO:0035556">
    <property type="term" value="P:intracellular signal transduction"/>
    <property type="evidence" value="ECO:0007669"/>
    <property type="project" value="TreeGrafter"/>
</dbReference>
<protein>
    <submittedName>
        <fullName evidence="2">Tuftelin-like</fullName>
    </submittedName>
</protein>
<sequence>MLTDEVSQIQEVRYCLKTLRQQMAARQNGNNNKVHTLCLRNSSTDYLWSGNLEEYKREIHLLLTCLTVYKLSRVSAFRCAELEQEVAVLKEKIHHLDDMLMSQQRKVRHMIEQVFMHIRIDRAIRDLEEKVAFLEAEVRNFLKNANTLDH</sequence>
<dbReference type="PANTHER" id="PTHR23171:SF17">
    <property type="entry name" value="TUFTELIN"/>
    <property type="match status" value="1"/>
</dbReference>
<dbReference type="PANTHER" id="PTHR23171">
    <property type="entry name" value="GDOWN1"/>
    <property type="match status" value="1"/>
</dbReference>
<dbReference type="Proteomes" id="UP000261580">
    <property type="component" value="Unassembled WGS sequence"/>
</dbReference>
<feature type="coiled-coil region" evidence="1">
    <location>
        <begin position="79"/>
        <end position="144"/>
    </location>
</feature>
<evidence type="ECO:0000256" key="1">
    <source>
        <dbReference type="SAM" id="Coils"/>
    </source>
</evidence>
<reference evidence="2" key="2">
    <citation type="submission" date="2025-09" db="UniProtKB">
        <authorList>
            <consortium name="Ensembl"/>
        </authorList>
    </citation>
    <scope>IDENTIFICATION</scope>
</reference>
<proteinExistence type="predicted"/>
<keyword evidence="1" id="KW-0175">Coiled coil</keyword>
<dbReference type="AlphaFoldDB" id="A0A3Q4HD73"/>
<organism evidence="2 3">
    <name type="scientific">Neolamprologus brichardi</name>
    <name type="common">Fairy cichlid</name>
    <name type="synonym">Lamprologus brichardi</name>
    <dbReference type="NCBI Taxonomy" id="32507"/>
    <lineage>
        <taxon>Eukaryota</taxon>
        <taxon>Metazoa</taxon>
        <taxon>Chordata</taxon>
        <taxon>Craniata</taxon>
        <taxon>Vertebrata</taxon>
        <taxon>Euteleostomi</taxon>
        <taxon>Actinopterygii</taxon>
        <taxon>Neopterygii</taxon>
        <taxon>Teleostei</taxon>
        <taxon>Neoteleostei</taxon>
        <taxon>Acanthomorphata</taxon>
        <taxon>Ovalentaria</taxon>
        <taxon>Cichlomorphae</taxon>
        <taxon>Cichliformes</taxon>
        <taxon>Cichlidae</taxon>
        <taxon>African cichlids</taxon>
        <taxon>Pseudocrenilabrinae</taxon>
        <taxon>Lamprologini</taxon>
        <taxon>Neolamprologus</taxon>
    </lineage>
</organism>
<name>A0A3Q4HD73_NEOBR</name>
<keyword evidence="3" id="KW-1185">Reference proteome</keyword>
<dbReference type="Ensembl" id="ENSNBRT00000021702.1">
    <property type="protein sequence ID" value="ENSNBRP00000021130.1"/>
    <property type="gene ID" value="ENSNBRG00000016185.1"/>
</dbReference>